<accession>A0A9Q1E8F6</accession>
<evidence type="ECO:0000313" key="8">
    <source>
        <dbReference type="EMBL" id="KAJ8334057.1"/>
    </source>
</evidence>
<dbReference type="Pfam" id="PF05485">
    <property type="entry name" value="THAP"/>
    <property type="match status" value="1"/>
</dbReference>
<sequence>MPRSCCAVNCTNRSSKICKMFSVPKGPHPFQQRRRKLWLQAIKRADWGSEGPKEGESLCSDHFISGAPSMNDEHPDFVPSIFFHSIEGSIGKLERYERKRKRGEEKTTVGSAMDVREDDGLDSLEAEEVFVPKERLDQLKLNTRDLVMTTKL</sequence>
<dbReference type="EMBL" id="JAINUF010000022">
    <property type="protein sequence ID" value="KAJ8334057.1"/>
    <property type="molecule type" value="Genomic_DNA"/>
</dbReference>
<dbReference type="AlphaFoldDB" id="A0A9Q1E8F6"/>
<feature type="region of interest" description="Disordered" evidence="6">
    <location>
        <begin position="98"/>
        <end position="118"/>
    </location>
</feature>
<keyword evidence="2 5" id="KW-0863">Zinc-finger</keyword>
<evidence type="ECO:0000259" key="7">
    <source>
        <dbReference type="PROSITE" id="PS50950"/>
    </source>
</evidence>
<evidence type="ECO:0000256" key="1">
    <source>
        <dbReference type="ARBA" id="ARBA00022723"/>
    </source>
</evidence>
<comment type="caution">
    <text evidence="8">The sequence shown here is derived from an EMBL/GenBank/DDBJ whole genome shotgun (WGS) entry which is preliminary data.</text>
</comment>
<dbReference type="GO" id="GO:0003677">
    <property type="term" value="F:DNA binding"/>
    <property type="evidence" value="ECO:0007669"/>
    <property type="project" value="UniProtKB-UniRule"/>
</dbReference>
<reference evidence="8" key="1">
    <citation type="journal article" date="2023" name="Science">
        <title>Genome structures resolve the early diversification of teleost fishes.</title>
        <authorList>
            <person name="Parey E."/>
            <person name="Louis A."/>
            <person name="Montfort J."/>
            <person name="Bouchez O."/>
            <person name="Roques C."/>
            <person name="Iampietro C."/>
            <person name="Lluch J."/>
            <person name="Castinel A."/>
            <person name="Donnadieu C."/>
            <person name="Desvignes T."/>
            <person name="Floi Bucao C."/>
            <person name="Jouanno E."/>
            <person name="Wen M."/>
            <person name="Mejri S."/>
            <person name="Dirks R."/>
            <person name="Jansen H."/>
            <person name="Henkel C."/>
            <person name="Chen W.J."/>
            <person name="Zahm M."/>
            <person name="Cabau C."/>
            <person name="Klopp C."/>
            <person name="Thompson A.W."/>
            <person name="Robinson-Rechavi M."/>
            <person name="Braasch I."/>
            <person name="Lecointre G."/>
            <person name="Bobe J."/>
            <person name="Postlethwait J.H."/>
            <person name="Berthelot C."/>
            <person name="Roest Crollius H."/>
            <person name="Guiguen Y."/>
        </authorList>
    </citation>
    <scope>NUCLEOTIDE SEQUENCE</scope>
    <source>
        <strain evidence="8">WJC10195</strain>
    </source>
</reference>
<evidence type="ECO:0000256" key="6">
    <source>
        <dbReference type="SAM" id="MobiDB-lite"/>
    </source>
</evidence>
<protein>
    <recommendedName>
        <fullName evidence="7">THAP-type domain-containing protein</fullName>
    </recommendedName>
</protein>
<organism evidence="8 9">
    <name type="scientific">Synaphobranchus kaupii</name>
    <name type="common">Kaup's arrowtooth eel</name>
    <dbReference type="NCBI Taxonomy" id="118154"/>
    <lineage>
        <taxon>Eukaryota</taxon>
        <taxon>Metazoa</taxon>
        <taxon>Chordata</taxon>
        <taxon>Craniata</taxon>
        <taxon>Vertebrata</taxon>
        <taxon>Euteleostomi</taxon>
        <taxon>Actinopterygii</taxon>
        <taxon>Neopterygii</taxon>
        <taxon>Teleostei</taxon>
        <taxon>Anguilliformes</taxon>
        <taxon>Synaphobranchidae</taxon>
        <taxon>Synaphobranchus</taxon>
    </lineage>
</organism>
<gene>
    <name evidence="8" type="ORF">SKAU_G00413760</name>
</gene>
<feature type="compositionally biased region" description="Basic and acidic residues" evidence="6">
    <location>
        <begin position="98"/>
        <end position="107"/>
    </location>
</feature>
<proteinExistence type="predicted"/>
<dbReference type="Proteomes" id="UP001152622">
    <property type="component" value="Chromosome 22"/>
</dbReference>
<evidence type="ECO:0000256" key="5">
    <source>
        <dbReference type="PROSITE-ProRule" id="PRU00309"/>
    </source>
</evidence>
<dbReference type="SMART" id="SM00980">
    <property type="entry name" value="THAP"/>
    <property type="match status" value="1"/>
</dbReference>
<keyword evidence="3" id="KW-0862">Zinc</keyword>
<evidence type="ECO:0000256" key="4">
    <source>
        <dbReference type="ARBA" id="ARBA00023125"/>
    </source>
</evidence>
<dbReference type="InterPro" id="IPR006612">
    <property type="entry name" value="THAP_Znf"/>
</dbReference>
<keyword evidence="4 5" id="KW-0238">DNA-binding</keyword>
<keyword evidence="9" id="KW-1185">Reference proteome</keyword>
<keyword evidence="1" id="KW-0479">Metal-binding</keyword>
<evidence type="ECO:0000256" key="2">
    <source>
        <dbReference type="ARBA" id="ARBA00022771"/>
    </source>
</evidence>
<dbReference type="PROSITE" id="PS50950">
    <property type="entry name" value="ZF_THAP"/>
    <property type="match status" value="1"/>
</dbReference>
<evidence type="ECO:0000313" key="9">
    <source>
        <dbReference type="Proteomes" id="UP001152622"/>
    </source>
</evidence>
<evidence type="ECO:0000256" key="3">
    <source>
        <dbReference type="ARBA" id="ARBA00022833"/>
    </source>
</evidence>
<dbReference type="GO" id="GO:0008270">
    <property type="term" value="F:zinc ion binding"/>
    <property type="evidence" value="ECO:0007669"/>
    <property type="project" value="UniProtKB-KW"/>
</dbReference>
<name>A0A9Q1E8F6_SYNKA</name>
<feature type="domain" description="THAP-type" evidence="7">
    <location>
        <begin position="1"/>
        <end position="82"/>
    </location>
</feature>
<dbReference type="SUPFAM" id="SSF57716">
    <property type="entry name" value="Glucocorticoid receptor-like (DNA-binding domain)"/>
    <property type="match status" value="1"/>
</dbReference>
<dbReference type="OrthoDB" id="6369483at2759"/>